<dbReference type="OrthoDB" id="47801at2759"/>
<dbReference type="PROSITE" id="PS50127">
    <property type="entry name" value="UBC_2"/>
    <property type="match status" value="1"/>
</dbReference>
<dbReference type="GO" id="GO:0061631">
    <property type="term" value="F:ubiquitin conjugating enzyme activity"/>
    <property type="evidence" value="ECO:0007669"/>
    <property type="project" value="TreeGrafter"/>
</dbReference>
<evidence type="ECO:0000256" key="1">
    <source>
        <dbReference type="ARBA" id="ARBA00022679"/>
    </source>
</evidence>
<name>A0A2G2VSA8_CAPBA</name>
<keyword evidence="6" id="KW-1185">Reference proteome</keyword>
<dbReference type="Proteomes" id="UP000224567">
    <property type="component" value="Unassembled WGS sequence"/>
</dbReference>
<comment type="caution">
    <text evidence="5">The sequence shown here is derived from an EMBL/GenBank/DDBJ whole genome shotgun (WGS) entry which is preliminary data.</text>
</comment>
<evidence type="ECO:0000256" key="3">
    <source>
        <dbReference type="SAM" id="MobiDB-lite"/>
    </source>
</evidence>
<sequence length="466" mass="53109">MLTQSYWHPKSDVYSFGRILLKFLTERKSLDKSRPARQQNLHKAAMPLLHRWIDEINFLLYEFPIVSENFAFSFLEAITKDNPHTVAGTTSRCPDSGNNNSSNSDLTFHEDQNNGDKGMDNCDDVSNYDDNDDYLFYENDDDDECDYLSMQAQFDNVDFPVGVEATVSWLNEPASNSKVSSQVSFSSDLASGQTSTPINSEHVSSNFPQVPSSSSTLVSGWSNSHGKKEATEDELQKKYQSFKHFNVVEDFSDHHYTNLGFQGQQQLAHVIFVVPEKICMVSGEIHCKLMLKSYSLSFSDIIYVRVCEAKKDLLRVVIIEPQGTPYHDGLFVFDVLFPQNYPDVSLMVYYYYSGLRLNSNLYNYGKVCLELLNTWSGKGNEKWLPKTSTMLQVLVSIQALILNANPFFDEPGYETSYAGCEGERRSHACHEDAFVLSLKTMTRRPPKVMIVYPGSNFYFIQIFCQK</sequence>
<dbReference type="STRING" id="33114.A0A2G2VSA8"/>
<gene>
    <name evidence="5" type="ORF">CQW23_23552</name>
</gene>
<organism evidence="5 6">
    <name type="scientific">Capsicum baccatum</name>
    <name type="common">Peruvian pepper</name>
    <dbReference type="NCBI Taxonomy" id="33114"/>
    <lineage>
        <taxon>Eukaryota</taxon>
        <taxon>Viridiplantae</taxon>
        <taxon>Streptophyta</taxon>
        <taxon>Embryophyta</taxon>
        <taxon>Tracheophyta</taxon>
        <taxon>Spermatophyta</taxon>
        <taxon>Magnoliopsida</taxon>
        <taxon>eudicotyledons</taxon>
        <taxon>Gunneridae</taxon>
        <taxon>Pentapetalae</taxon>
        <taxon>asterids</taxon>
        <taxon>lamiids</taxon>
        <taxon>Solanales</taxon>
        <taxon>Solanaceae</taxon>
        <taxon>Solanoideae</taxon>
        <taxon>Capsiceae</taxon>
        <taxon>Capsicum</taxon>
    </lineage>
</organism>
<dbReference type="Pfam" id="PF00179">
    <property type="entry name" value="UQ_con"/>
    <property type="match status" value="1"/>
</dbReference>
<reference evidence="5 6" key="1">
    <citation type="journal article" date="2017" name="Genome Biol.">
        <title>New reference genome sequences of hot pepper reveal the massive evolution of plant disease-resistance genes by retroduplication.</title>
        <authorList>
            <person name="Kim S."/>
            <person name="Park J."/>
            <person name="Yeom S.I."/>
            <person name="Kim Y.M."/>
            <person name="Seo E."/>
            <person name="Kim K.T."/>
            <person name="Kim M.S."/>
            <person name="Lee J.M."/>
            <person name="Cheong K."/>
            <person name="Shin H.S."/>
            <person name="Kim S.B."/>
            <person name="Han K."/>
            <person name="Lee J."/>
            <person name="Park M."/>
            <person name="Lee H.A."/>
            <person name="Lee H.Y."/>
            <person name="Lee Y."/>
            <person name="Oh S."/>
            <person name="Lee J.H."/>
            <person name="Choi E."/>
            <person name="Choi E."/>
            <person name="Lee S.E."/>
            <person name="Jeon J."/>
            <person name="Kim H."/>
            <person name="Choi G."/>
            <person name="Song H."/>
            <person name="Lee J."/>
            <person name="Lee S.C."/>
            <person name="Kwon J.K."/>
            <person name="Lee H.Y."/>
            <person name="Koo N."/>
            <person name="Hong Y."/>
            <person name="Kim R.W."/>
            <person name="Kang W.H."/>
            <person name="Huh J.H."/>
            <person name="Kang B.C."/>
            <person name="Yang T.J."/>
            <person name="Lee Y.H."/>
            <person name="Bennetzen J.L."/>
            <person name="Choi D."/>
        </authorList>
    </citation>
    <scope>NUCLEOTIDE SEQUENCE [LARGE SCALE GENOMIC DNA]</scope>
    <source>
        <strain evidence="6">cv. PBC81</strain>
    </source>
</reference>
<dbReference type="PANTHER" id="PTHR46116:SF18">
    <property type="entry name" value="UBIQUITIN-CONJUGATING ENZYME E2 38 ISOFORM X1"/>
    <property type="match status" value="1"/>
</dbReference>
<feature type="region of interest" description="Disordered" evidence="3">
    <location>
        <begin position="188"/>
        <end position="233"/>
    </location>
</feature>
<dbReference type="EMBL" id="MLFT02000010">
    <property type="protein sequence ID" value="PHT35852.1"/>
    <property type="molecule type" value="Genomic_DNA"/>
</dbReference>
<feature type="domain" description="UBC core" evidence="4">
    <location>
        <begin position="280"/>
        <end position="440"/>
    </location>
</feature>
<dbReference type="PANTHER" id="PTHR46116">
    <property type="entry name" value="(E3-INDEPENDENT) E2 UBIQUITIN-CONJUGATING ENZYME"/>
    <property type="match status" value="1"/>
</dbReference>
<feature type="compositionally biased region" description="Polar residues" evidence="3">
    <location>
        <begin position="192"/>
        <end position="202"/>
    </location>
</feature>
<dbReference type="SMART" id="SM00212">
    <property type="entry name" value="UBCc"/>
    <property type="match status" value="1"/>
</dbReference>
<feature type="compositionally biased region" description="Low complexity" evidence="3">
    <location>
        <begin position="203"/>
        <end position="215"/>
    </location>
</feature>
<keyword evidence="1" id="KW-0808">Transferase</keyword>
<evidence type="ECO:0000259" key="4">
    <source>
        <dbReference type="PROSITE" id="PS50127"/>
    </source>
</evidence>
<dbReference type="AlphaFoldDB" id="A0A2G2VSA8"/>
<evidence type="ECO:0000313" key="6">
    <source>
        <dbReference type="Proteomes" id="UP000224567"/>
    </source>
</evidence>
<evidence type="ECO:0000313" key="5">
    <source>
        <dbReference type="EMBL" id="PHT35852.1"/>
    </source>
</evidence>
<feature type="compositionally biased region" description="Basic and acidic residues" evidence="3">
    <location>
        <begin position="107"/>
        <end position="120"/>
    </location>
</feature>
<feature type="region of interest" description="Disordered" evidence="3">
    <location>
        <begin position="86"/>
        <end position="120"/>
    </location>
</feature>
<protein>
    <submittedName>
        <fullName evidence="5">Ubiquitin-conjugating enzyme E2 25</fullName>
    </submittedName>
</protein>
<dbReference type="InterPro" id="IPR000608">
    <property type="entry name" value="UBC"/>
</dbReference>
<dbReference type="Gene3D" id="3.10.110.10">
    <property type="entry name" value="Ubiquitin Conjugating Enzyme"/>
    <property type="match status" value="1"/>
</dbReference>
<dbReference type="InterPro" id="IPR016135">
    <property type="entry name" value="UBQ-conjugating_enzyme/RWD"/>
</dbReference>
<accession>A0A2G2VSA8</accession>
<dbReference type="SUPFAM" id="SSF54495">
    <property type="entry name" value="UBC-like"/>
    <property type="match status" value="1"/>
</dbReference>
<evidence type="ECO:0000256" key="2">
    <source>
        <dbReference type="ARBA" id="ARBA00022786"/>
    </source>
</evidence>
<keyword evidence="2" id="KW-0833">Ubl conjugation pathway</keyword>
<proteinExistence type="predicted"/>
<reference evidence="6" key="2">
    <citation type="journal article" date="2017" name="J. Anim. Genet.">
        <title>Multiple reference genome sequences of hot pepper reveal the massive evolution of plant disease resistance genes by retroduplication.</title>
        <authorList>
            <person name="Kim S."/>
            <person name="Park J."/>
            <person name="Yeom S.-I."/>
            <person name="Kim Y.-M."/>
            <person name="Seo E."/>
            <person name="Kim K.-T."/>
            <person name="Kim M.-S."/>
            <person name="Lee J.M."/>
            <person name="Cheong K."/>
            <person name="Shin H.-S."/>
            <person name="Kim S.-B."/>
            <person name="Han K."/>
            <person name="Lee J."/>
            <person name="Park M."/>
            <person name="Lee H.-A."/>
            <person name="Lee H.-Y."/>
            <person name="Lee Y."/>
            <person name="Oh S."/>
            <person name="Lee J.H."/>
            <person name="Choi E."/>
            <person name="Choi E."/>
            <person name="Lee S.E."/>
            <person name="Jeon J."/>
            <person name="Kim H."/>
            <person name="Choi G."/>
            <person name="Song H."/>
            <person name="Lee J."/>
            <person name="Lee S.-C."/>
            <person name="Kwon J.-K."/>
            <person name="Lee H.-Y."/>
            <person name="Koo N."/>
            <person name="Hong Y."/>
            <person name="Kim R.W."/>
            <person name="Kang W.-H."/>
            <person name="Huh J.H."/>
            <person name="Kang B.-C."/>
            <person name="Yang T.-J."/>
            <person name="Lee Y.-H."/>
            <person name="Bennetzen J.L."/>
            <person name="Choi D."/>
        </authorList>
    </citation>
    <scope>NUCLEOTIDE SEQUENCE [LARGE SCALE GENOMIC DNA]</scope>
    <source>
        <strain evidence="6">cv. PBC81</strain>
    </source>
</reference>